<evidence type="ECO:0000259" key="2">
    <source>
        <dbReference type="PROSITE" id="PS51729"/>
    </source>
</evidence>
<proteinExistence type="predicted"/>
<evidence type="ECO:0000313" key="4">
    <source>
        <dbReference type="Proteomes" id="UP001061862"/>
    </source>
</evidence>
<sequence>MSEAELIVQREDGPTRGRYVIHLAPGYDAEMTFRKEADGTIIIDHTGVPPEYEGRGIAAKLVNRAIADAREQGFKITPLCSYVVAQFRRHPEWADLRA</sequence>
<protein>
    <submittedName>
        <fullName evidence="3">N-acetyltransferase</fullName>
    </submittedName>
</protein>
<dbReference type="EMBL" id="CP104965">
    <property type="protein sequence ID" value="UXN72119.1"/>
    <property type="molecule type" value="Genomic_DNA"/>
</dbReference>
<gene>
    <name evidence="3" type="ORF">N8A98_11450</name>
</gene>
<dbReference type="InterPro" id="IPR016181">
    <property type="entry name" value="Acyl_CoA_acyltransferase"/>
</dbReference>
<dbReference type="Proteomes" id="UP001061862">
    <property type="component" value="Chromosome"/>
</dbReference>
<name>A0ABY6CIR5_9HYPH</name>
<dbReference type="PROSITE" id="PS51186">
    <property type="entry name" value="GNAT"/>
    <property type="match status" value="1"/>
</dbReference>
<reference evidence="3 4" key="1">
    <citation type="submission" date="2022-09" db="EMBL/GenBank/DDBJ databases">
        <title>Interaction between co-microsymbionts with complementary sets of symbiotic genes in legume-rhizobium systems.</title>
        <authorList>
            <person name="Safronova V."/>
            <person name="Sazanova A."/>
            <person name="Afonin A."/>
            <person name="Chirak E."/>
        </authorList>
    </citation>
    <scope>NUCLEOTIDE SEQUENCE [LARGE SCALE GENOMIC DNA]</scope>
    <source>
        <strain evidence="3 4">A18/4-1</strain>
    </source>
</reference>
<dbReference type="PROSITE" id="PS51729">
    <property type="entry name" value="GNAT_YJDJ"/>
    <property type="match status" value="1"/>
</dbReference>
<evidence type="ECO:0000259" key="1">
    <source>
        <dbReference type="PROSITE" id="PS51186"/>
    </source>
</evidence>
<dbReference type="InterPro" id="IPR000182">
    <property type="entry name" value="GNAT_dom"/>
</dbReference>
<dbReference type="Gene3D" id="3.40.630.30">
    <property type="match status" value="1"/>
</dbReference>
<dbReference type="CDD" id="cd04301">
    <property type="entry name" value="NAT_SF"/>
    <property type="match status" value="1"/>
</dbReference>
<dbReference type="InterPro" id="IPR031165">
    <property type="entry name" value="GNAT_YJDJ"/>
</dbReference>
<keyword evidence="4" id="KW-1185">Reference proteome</keyword>
<dbReference type="SUPFAM" id="SSF55729">
    <property type="entry name" value="Acyl-CoA N-acyltransferases (Nat)"/>
    <property type="match status" value="1"/>
</dbReference>
<dbReference type="PANTHER" id="PTHR31435">
    <property type="entry name" value="PROTEIN NATD1"/>
    <property type="match status" value="1"/>
</dbReference>
<feature type="domain" description="N-acetyltransferase" evidence="1">
    <location>
        <begin position="1"/>
        <end position="98"/>
    </location>
</feature>
<feature type="domain" description="N-acetyltransferase" evidence="2">
    <location>
        <begin position="11"/>
        <end position="98"/>
    </location>
</feature>
<evidence type="ECO:0000313" key="3">
    <source>
        <dbReference type="EMBL" id="UXN72119.1"/>
    </source>
</evidence>
<dbReference type="InterPro" id="IPR045057">
    <property type="entry name" value="Gcn5-rel_NAT"/>
</dbReference>
<dbReference type="PANTHER" id="PTHR31435:SF10">
    <property type="entry name" value="BSR4717 PROTEIN"/>
    <property type="match status" value="1"/>
</dbReference>
<accession>A0ABY6CIR5</accession>
<dbReference type="Pfam" id="PF14542">
    <property type="entry name" value="Acetyltransf_CG"/>
    <property type="match status" value="1"/>
</dbReference>
<organism evidence="3 4">
    <name type="scientific">Devosia neptuniae</name>
    <dbReference type="NCBI Taxonomy" id="191302"/>
    <lineage>
        <taxon>Bacteria</taxon>
        <taxon>Pseudomonadati</taxon>
        <taxon>Pseudomonadota</taxon>
        <taxon>Alphaproteobacteria</taxon>
        <taxon>Hyphomicrobiales</taxon>
        <taxon>Devosiaceae</taxon>
        <taxon>Devosia</taxon>
    </lineage>
</organism>